<gene>
    <name evidence="1" type="primary">B1066D09.53</name>
</gene>
<dbReference type="Proteomes" id="UP000000763">
    <property type="component" value="Chromosome 6"/>
</dbReference>
<evidence type="ECO:0000313" key="1">
    <source>
        <dbReference type="EMBL" id="BAD54661.1"/>
    </source>
</evidence>
<sequence>MSRPHASACSLGLKGGAERLPTPRFRACPAGVRRNVALPPVSVRRHSSPLGGYTGVYYGSHGRRSTAMCPCLASVPGAHARISSCVAHRDADILPPFQNV</sequence>
<accession>Q5Z565</accession>
<name>Q5Z565_ORYSJ</name>
<dbReference type="EMBL" id="AP005761">
    <property type="protein sequence ID" value="BAD54661.1"/>
    <property type="molecule type" value="Genomic_DNA"/>
</dbReference>
<evidence type="ECO:0000313" key="2">
    <source>
        <dbReference type="Proteomes" id="UP000000763"/>
    </source>
</evidence>
<organism evidence="1 2">
    <name type="scientific">Oryza sativa subsp. japonica</name>
    <name type="common">Rice</name>
    <dbReference type="NCBI Taxonomy" id="39947"/>
    <lineage>
        <taxon>Eukaryota</taxon>
        <taxon>Viridiplantae</taxon>
        <taxon>Streptophyta</taxon>
        <taxon>Embryophyta</taxon>
        <taxon>Tracheophyta</taxon>
        <taxon>Spermatophyta</taxon>
        <taxon>Magnoliopsida</taxon>
        <taxon>Liliopsida</taxon>
        <taxon>Poales</taxon>
        <taxon>Poaceae</taxon>
        <taxon>BOP clade</taxon>
        <taxon>Oryzoideae</taxon>
        <taxon>Oryzeae</taxon>
        <taxon>Oryzinae</taxon>
        <taxon>Oryza</taxon>
        <taxon>Oryza sativa</taxon>
    </lineage>
</organism>
<dbReference type="AlphaFoldDB" id="Q5Z565"/>
<reference evidence="2" key="2">
    <citation type="journal article" date="2008" name="Nucleic Acids Res.">
        <title>The rice annotation project database (RAP-DB): 2008 update.</title>
        <authorList>
            <consortium name="The rice annotation project (RAP)"/>
        </authorList>
    </citation>
    <scope>GENOME REANNOTATION</scope>
    <source>
        <strain evidence="2">cv. Nipponbare</strain>
    </source>
</reference>
<reference evidence="2" key="1">
    <citation type="journal article" date="2005" name="Nature">
        <title>The map-based sequence of the rice genome.</title>
        <authorList>
            <consortium name="International rice genome sequencing project (IRGSP)"/>
            <person name="Matsumoto T."/>
            <person name="Wu J."/>
            <person name="Kanamori H."/>
            <person name="Katayose Y."/>
            <person name="Fujisawa M."/>
            <person name="Namiki N."/>
            <person name="Mizuno H."/>
            <person name="Yamamoto K."/>
            <person name="Antonio B.A."/>
            <person name="Baba T."/>
            <person name="Sakata K."/>
            <person name="Nagamura Y."/>
            <person name="Aoki H."/>
            <person name="Arikawa K."/>
            <person name="Arita K."/>
            <person name="Bito T."/>
            <person name="Chiden Y."/>
            <person name="Fujitsuka N."/>
            <person name="Fukunaka R."/>
            <person name="Hamada M."/>
            <person name="Harada C."/>
            <person name="Hayashi A."/>
            <person name="Hijishita S."/>
            <person name="Honda M."/>
            <person name="Hosokawa S."/>
            <person name="Ichikawa Y."/>
            <person name="Idonuma A."/>
            <person name="Iijima M."/>
            <person name="Ikeda M."/>
            <person name="Ikeno M."/>
            <person name="Ito K."/>
            <person name="Ito S."/>
            <person name="Ito T."/>
            <person name="Ito Y."/>
            <person name="Ito Y."/>
            <person name="Iwabuchi A."/>
            <person name="Kamiya K."/>
            <person name="Karasawa W."/>
            <person name="Kurita K."/>
            <person name="Katagiri S."/>
            <person name="Kikuta A."/>
            <person name="Kobayashi H."/>
            <person name="Kobayashi N."/>
            <person name="Machita K."/>
            <person name="Maehara T."/>
            <person name="Masukawa M."/>
            <person name="Mizubayashi T."/>
            <person name="Mukai Y."/>
            <person name="Nagasaki H."/>
            <person name="Nagata Y."/>
            <person name="Naito S."/>
            <person name="Nakashima M."/>
            <person name="Nakama Y."/>
            <person name="Nakamichi Y."/>
            <person name="Nakamura M."/>
            <person name="Meguro A."/>
            <person name="Negishi M."/>
            <person name="Ohta I."/>
            <person name="Ohta T."/>
            <person name="Okamoto M."/>
            <person name="Ono N."/>
            <person name="Saji S."/>
            <person name="Sakaguchi M."/>
            <person name="Sakai K."/>
            <person name="Shibata M."/>
            <person name="Shimokawa T."/>
            <person name="Song J."/>
            <person name="Takazaki Y."/>
            <person name="Terasawa K."/>
            <person name="Tsugane M."/>
            <person name="Tsuji K."/>
            <person name="Ueda S."/>
            <person name="Waki K."/>
            <person name="Yamagata H."/>
            <person name="Yamamoto M."/>
            <person name="Yamamoto S."/>
            <person name="Yamane H."/>
            <person name="Yoshiki S."/>
            <person name="Yoshihara R."/>
            <person name="Yukawa K."/>
            <person name="Zhong H."/>
            <person name="Yano M."/>
            <person name="Yuan Q."/>
            <person name="Ouyang S."/>
            <person name="Liu J."/>
            <person name="Jones K.M."/>
            <person name="Gansberger K."/>
            <person name="Moffat K."/>
            <person name="Hill J."/>
            <person name="Bera J."/>
            <person name="Fadrosh D."/>
            <person name="Jin S."/>
            <person name="Johri S."/>
            <person name="Kim M."/>
            <person name="Overton L."/>
            <person name="Reardon M."/>
            <person name="Tsitrin T."/>
            <person name="Vuong H."/>
            <person name="Weaver B."/>
            <person name="Ciecko A."/>
            <person name="Tallon L."/>
            <person name="Jackson J."/>
            <person name="Pai G."/>
            <person name="Aken S.V."/>
            <person name="Utterback T."/>
            <person name="Reidmuller S."/>
            <person name="Feldblyum T."/>
            <person name="Hsiao J."/>
            <person name="Zismann V."/>
            <person name="Iobst S."/>
            <person name="de Vazeille A.R."/>
            <person name="Buell C.R."/>
            <person name="Ying K."/>
            <person name="Li Y."/>
            <person name="Lu T."/>
            <person name="Huang Y."/>
            <person name="Zhao Q."/>
            <person name="Feng Q."/>
            <person name="Zhang L."/>
            <person name="Zhu J."/>
            <person name="Weng Q."/>
            <person name="Mu J."/>
            <person name="Lu Y."/>
            <person name="Fan D."/>
            <person name="Liu Y."/>
            <person name="Guan J."/>
            <person name="Zhang Y."/>
            <person name="Yu S."/>
            <person name="Liu X."/>
            <person name="Zhang Y."/>
            <person name="Hong G."/>
            <person name="Han B."/>
            <person name="Choisne N."/>
            <person name="Demange N."/>
            <person name="Orjeda G."/>
            <person name="Samain S."/>
            <person name="Cattolico L."/>
            <person name="Pelletier E."/>
            <person name="Couloux A."/>
            <person name="Segurens B."/>
            <person name="Wincker P."/>
            <person name="D'Hont A."/>
            <person name="Scarpelli C."/>
            <person name="Weissenbach J."/>
            <person name="Salanoubat M."/>
            <person name="Quetier F."/>
            <person name="Yu Y."/>
            <person name="Kim H.R."/>
            <person name="Rambo T."/>
            <person name="Currie J."/>
            <person name="Collura K."/>
            <person name="Luo M."/>
            <person name="Yang T."/>
            <person name="Ammiraju J.S.S."/>
            <person name="Engler F."/>
            <person name="Soderlund C."/>
            <person name="Wing R.A."/>
            <person name="Palmer L.E."/>
            <person name="de la Bastide M."/>
            <person name="Spiegel L."/>
            <person name="Nascimento L."/>
            <person name="Zutavern T."/>
            <person name="O'Shaughnessy A."/>
            <person name="Dike S."/>
            <person name="Dedhia N."/>
            <person name="Preston R."/>
            <person name="Balija V."/>
            <person name="McCombie W.R."/>
            <person name="Chow T."/>
            <person name="Chen H."/>
            <person name="Chung M."/>
            <person name="Chen C."/>
            <person name="Shaw J."/>
            <person name="Wu H."/>
            <person name="Hsiao K."/>
            <person name="Chao Y."/>
            <person name="Chu M."/>
            <person name="Cheng C."/>
            <person name="Hour A."/>
            <person name="Lee P."/>
            <person name="Lin S."/>
            <person name="Lin Y."/>
            <person name="Liou J."/>
            <person name="Liu S."/>
            <person name="Hsing Y."/>
            <person name="Raghuvanshi S."/>
            <person name="Mohanty A."/>
            <person name="Bharti A.K."/>
            <person name="Gaur A."/>
            <person name="Gupta V."/>
            <person name="Kumar D."/>
            <person name="Ravi V."/>
            <person name="Vij S."/>
            <person name="Kapur A."/>
            <person name="Khurana P."/>
            <person name="Khurana P."/>
            <person name="Khurana J.P."/>
            <person name="Tyagi A.K."/>
            <person name="Gaikwad K."/>
            <person name="Singh A."/>
            <person name="Dalal V."/>
            <person name="Srivastava S."/>
            <person name="Dixit A."/>
            <person name="Pal A.K."/>
            <person name="Ghazi I.A."/>
            <person name="Yadav M."/>
            <person name="Pandit A."/>
            <person name="Bhargava A."/>
            <person name="Sureshbabu K."/>
            <person name="Batra K."/>
            <person name="Sharma T.R."/>
            <person name="Mohapatra T."/>
            <person name="Singh N.K."/>
            <person name="Messing J."/>
            <person name="Nelson A.B."/>
            <person name="Fuks G."/>
            <person name="Kavchok S."/>
            <person name="Keizer G."/>
            <person name="Linton E."/>
            <person name="Llaca V."/>
            <person name="Song R."/>
            <person name="Tanyolac B."/>
            <person name="Young S."/>
            <person name="Ho-Il K."/>
            <person name="Hahn J.H."/>
            <person name="Sangsakoo G."/>
            <person name="Vanavichit A."/>
            <person name="de Mattos Luiz.A.T."/>
            <person name="Zimmer P.D."/>
            <person name="Malone G."/>
            <person name="Dellagostin O."/>
            <person name="de Oliveira A.C."/>
            <person name="Bevan M."/>
            <person name="Bancroft I."/>
            <person name="Minx P."/>
            <person name="Cordum H."/>
            <person name="Wilson R."/>
            <person name="Cheng Z."/>
            <person name="Jin W."/>
            <person name="Jiang J."/>
            <person name="Leong S.A."/>
            <person name="Iwama H."/>
            <person name="Gojobori T."/>
            <person name="Itoh T."/>
            <person name="Niimura Y."/>
            <person name="Fujii Y."/>
            <person name="Habara T."/>
            <person name="Sakai H."/>
            <person name="Sato Y."/>
            <person name="Wilson G."/>
            <person name="Kumar K."/>
            <person name="McCouch S."/>
            <person name="Juretic N."/>
            <person name="Hoen D."/>
            <person name="Wright S."/>
            <person name="Bruskiewich R."/>
            <person name="Bureau T."/>
            <person name="Miyao A."/>
            <person name="Hirochika H."/>
            <person name="Nishikawa T."/>
            <person name="Kadowaki K."/>
            <person name="Sugiura M."/>
            <person name="Burr B."/>
            <person name="Sasaki T."/>
        </authorList>
    </citation>
    <scope>NUCLEOTIDE SEQUENCE [LARGE SCALE GENOMIC DNA]</scope>
    <source>
        <strain evidence="2">cv. Nipponbare</strain>
    </source>
</reference>
<proteinExistence type="predicted"/>
<protein>
    <submittedName>
        <fullName evidence="1">Uncharacterized protein</fullName>
    </submittedName>
</protein>